<accession>A0ABP9CCM5</accession>
<feature type="compositionally biased region" description="Low complexity" evidence="1">
    <location>
        <begin position="187"/>
        <end position="232"/>
    </location>
</feature>
<protein>
    <submittedName>
        <fullName evidence="3">Uncharacterized protein</fullName>
    </submittedName>
</protein>
<comment type="caution">
    <text evidence="3">The sequence shown here is derived from an EMBL/GenBank/DDBJ whole genome shotgun (WGS) entry which is preliminary data.</text>
</comment>
<dbReference type="Proteomes" id="UP001500839">
    <property type="component" value="Unassembled WGS sequence"/>
</dbReference>
<reference evidence="4" key="1">
    <citation type="journal article" date="2019" name="Int. J. Syst. Evol. Microbiol.">
        <title>The Global Catalogue of Microorganisms (GCM) 10K type strain sequencing project: providing services to taxonomists for standard genome sequencing and annotation.</title>
        <authorList>
            <consortium name="The Broad Institute Genomics Platform"/>
            <consortium name="The Broad Institute Genome Sequencing Center for Infectious Disease"/>
            <person name="Wu L."/>
            <person name="Ma J."/>
        </authorList>
    </citation>
    <scope>NUCLEOTIDE SEQUENCE [LARGE SCALE GENOMIC DNA]</scope>
    <source>
        <strain evidence="4">JCM 18542</strain>
    </source>
</reference>
<evidence type="ECO:0000313" key="3">
    <source>
        <dbReference type="EMBL" id="GAA4806102.1"/>
    </source>
</evidence>
<proteinExistence type="predicted"/>
<dbReference type="EMBL" id="BAABKQ010000001">
    <property type="protein sequence ID" value="GAA4806102.1"/>
    <property type="molecule type" value="Genomic_DNA"/>
</dbReference>
<feature type="region of interest" description="Disordered" evidence="1">
    <location>
        <begin position="187"/>
        <end position="247"/>
    </location>
</feature>
<dbReference type="RefSeq" id="WP_200172132.1">
    <property type="nucleotide sequence ID" value="NZ_BAABKQ010000001.1"/>
</dbReference>
<keyword evidence="2" id="KW-0732">Signal</keyword>
<gene>
    <name evidence="3" type="ORF">GCM10023353_06480</name>
</gene>
<evidence type="ECO:0000256" key="2">
    <source>
        <dbReference type="SAM" id="SignalP"/>
    </source>
</evidence>
<name>A0ABP9CCM5_9ACTN</name>
<sequence length="331" mass="34118">MFDKLRRVRLRPLLAGGAAVLTAFGVAQAVDTSAAATDAVTATSGNITAAGDLLPAVAPADYGCWNDSYGLEQGGAVIWFRPVEPYNSNFTYRLTVTQLNGTVVETRDLTPGPGDTLDIWVDKNMVGGHTGWDYIVRLYTVNPAGELSTEYRGTKVHQKYDNYTYCDGDASGANLQYAALARAPQKSTATSAPTSTAPVTTAPVTTAPTSSAPVTTAPTTAAEPTATRTGTPSATAPESTTRSQPTTTTAATRVISGPFALGGDSGLAAQIVSDGGTRRVVVLDSGAEVCRTVPAIRASERILDTGNGTLLISGAGAVRQVDTATCAISSH</sequence>
<evidence type="ECO:0000256" key="1">
    <source>
        <dbReference type="SAM" id="MobiDB-lite"/>
    </source>
</evidence>
<feature type="chain" id="PRO_5045789178" evidence="2">
    <location>
        <begin position="30"/>
        <end position="331"/>
    </location>
</feature>
<feature type="signal peptide" evidence="2">
    <location>
        <begin position="1"/>
        <end position="29"/>
    </location>
</feature>
<organism evidence="3 4">
    <name type="scientific">Tomitella cavernea</name>
    <dbReference type="NCBI Taxonomy" id="1387982"/>
    <lineage>
        <taxon>Bacteria</taxon>
        <taxon>Bacillati</taxon>
        <taxon>Actinomycetota</taxon>
        <taxon>Actinomycetes</taxon>
        <taxon>Mycobacteriales</taxon>
        <taxon>Tomitella</taxon>
    </lineage>
</organism>
<evidence type="ECO:0000313" key="4">
    <source>
        <dbReference type="Proteomes" id="UP001500839"/>
    </source>
</evidence>
<keyword evidence="4" id="KW-1185">Reference proteome</keyword>